<reference evidence="3" key="2">
    <citation type="submission" date="2019-06" db="EMBL/GenBank/DDBJ databases">
        <title>Co-occurence of chitin degradation, pigmentation and bioactivity in marine Pseudoalteromonas.</title>
        <authorList>
            <person name="Sonnenschein E.C."/>
            <person name="Bech P.K."/>
        </authorList>
    </citation>
    <scope>NUCLEOTIDE SEQUENCE [LARGE SCALE GENOMIC DNA]</scope>
    <source>
        <strain evidence="3">S2676</strain>
    </source>
</reference>
<evidence type="ECO:0000313" key="2">
    <source>
        <dbReference type="EMBL" id="TMP20966.1"/>
    </source>
</evidence>
<keyword evidence="1" id="KW-0472">Membrane</keyword>
<evidence type="ECO:0000313" key="3">
    <source>
        <dbReference type="Proteomes" id="UP000310249"/>
    </source>
</evidence>
<dbReference type="AlphaFoldDB" id="A0A5S3WET8"/>
<sequence>MAAAAIICLPRQFHVTVVDNQDIRHLKTARWAFPLYLLLIGAMILPIDSAAIMPQIGHGHSADSFVLAFPLSTGHWLL</sequence>
<organism evidence="2 3">
    <name type="scientific">Pseudoalteromonas rubra</name>
    <dbReference type="NCBI Taxonomy" id="43658"/>
    <lineage>
        <taxon>Bacteria</taxon>
        <taxon>Pseudomonadati</taxon>
        <taxon>Pseudomonadota</taxon>
        <taxon>Gammaproteobacteria</taxon>
        <taxon>Alteromonadales</taxon>
        <taxon>Pseudoalteromonadaceae</taxon>
        <taxon>Pseudoalteromonas</taxon>
    </lineage>
</organism>
<dbReference type="Proteomes" id="UP000310249">
    <property type="component" value="Unassembled WGS sequence"/>
</dbReference>
<protein>
    <submittedName>
        <fullName evidence="2">Uncharacterized protein</fullName>
    </submittedName>
</protein>
<reference evidence="2 3" key="1">
    <citation type="submission" date="2018-01" db="EMBL/GenBank/DDBJ databases">
        <authorList>
            <person name="Paulsen S."/>
            <person name="Gram L.K."/>
        </authorList>
    </citation>
    <scope>NUCLEOTIDE SEQUENCE [LARGE SCALE GENOMIC DNA]</scope>
    <source>
        <strain evidence="2 3">S2676</strain>
    </source>
</reference>
<gene>
    <name evidence="2" type="ORF">CWB99_24175</name>
</gene>
<proteinExistence type="predicted"/>
<dbReference type="EMBL" id="PNCI01000186">
    <property type="protein sequence ID" value="TMP20966.1"/>
    <property type="molecule type" value="Genomic_DNA"/>
</dbReference>
<keyword evidence="1" id="KW-0812">Transmembrane</keyword>
<name>A0A5S3WET8_9GAMM</name>
<feature type="transmembrane region" description="Helical" evidence="1">
    <location>
        <begin position="33"/>
        <end position="53"/>
    </location>
</feature>
<evidence type="ECO:0000256" key="1">
    <source>
        <dbReference type="SAM" id="Phobius"/>
    </source>
</evidence>
<accession>A0A5S3WET8</accession>
<feature type="non-terminal residue" evidence="2">
    <location>
        <position position="78"/>
    </location>
</feature>
<dbReference type="OrthoDB" id="9764438at2"/>
<keyword evidence="1" id="KW-1133">Transmembrane helix</keyword>
<comment type="caution">
    <text evidence="2">The sequence shown here is derived from an EMBL/GenBank/DDBJ whole genome shotgun (WGS) entry which is preliminary data.</text>
</comment>